<name>A0ABW6TQW4_9ACTN</name>
<evidence type="ECO:0000259" key="2">
    <source>
        <dbReference type="Pfam" id="PF00432"/>
    </source>
</evidence>
<dbReference type="EMBL" id="JBIAUT010000001">
    <property type="protein sequence ID" value="MFF4214997.1"/>
    <property type="molecule type" value="Genomic_DNA"/>
</dbReference>
<dbReference type="Proteomes" id="UP001602123">
    <property type="component" value="Unassembled WGS sequence"/>
</dbReference>
<gene>
    <name evidence="3" type="ORF">ACFYZM_01770</name>
</gene>
<dbReference type="InterPro" id="IPR008930">
    <property type="entry name" value="Terpenoid_cyclase/PrenylTrfase"/>
</dbReference>
<protein>
    <submittedName>
        <fullName evidence="3">Prenyltransferase/squalene oxidase repeat-containing protein</fullName>
    </submittedName>
</protein>
<dbReference type="Gene3D" id="1.50.10.20">
    <property type="match status" value="2"/>
</dbReference>
<dbReference type="RefSeq" id="WP_388623329.1">
    <property type="nucleotide sequence ID" value="NZ_JBIAUT010000001.1"/>
</dbReference>
<evidence type="ECO:0000313" key="3">
    <source>
        <dbReference type="EMBL" id="MFF4214997.1"/>
    </source>
</evidence>
<comment type="caution">
    <text evidence="3">The sequence shown here is derived from an EMBL/GenBank/DDBJ whole genome shotgun (WGS) entry which is preliminary data.</text>
</comment>
<reference evidence="3 4" key="1">
    <citation type="submission" date="2024-10" db="EMBL/GenBank/DDBJ databases">
        <title>The Natural Products Discovery Center: Release of the First 8490 Sequenced Strains for Exploring Actinobacteria Biosynthetic Diversity.</title>
        <authorList>
            <person name="Kalkreuter E."/>
            <person name="Kautsar S.A."/>
            <person name="Yang D."/>
            <person name="Bader C.D."/>
            <person name="Teijaro C.N."/>
            <person name="Fluegel L."/>
            <person name="Davis C.M."/>
            <person name="Simpson J.R."/>
            <person name="Lauterbach L."/>
            <person name="Steele A.D."/>
            <person name="Gui C."/>
            <person name="Meng S."/>
            <person name="Li G."/>
            <person name="Viehrig K."/>
            <person name="Ye F."/>
            <person name="Su P."/>
            <person name="Kiefer A.F."/>
            <person name="Nichols A."/>
            <person name="Cepeda A.J."/>
            <person name="Yan W."/>
            <person name="Fan B."/>
            <person name="Jiang Y."/>
            <person name="Adhikari A."/>
            <person name="Zheng C.-J."/>
            <person name="Schuster L."/>
            <person name="Cowan T.M."/>
            <person name="Smanski M.J."/>
            <person name="Chevrette M.G."/>
            <person name="De Carvalho L.P.S."/>
            <person name="Shen B."/>
        </authorList>
    </citation>
    <scope>NUCLEOTIDE SEQUENCE [LARGE SCALE GENOMIC DNA]</scope>
    <source>
        <strain evidence="3 4">NPDC001650</strain>
    </source>
</reference>
<feature type="domain" description="Prenyltransferase alpha-alpha toroid" evidence="2">
    <location>
        <begin position="246"/>
        <end position="437"/>
    </location>
</feature>
<dbReference type="CDD" id="cd00688">
    <property type="entry name" value="ISOPREN_C2_like"/>
    <property type="match status" value="1"/>
</dbReference>
<dbReference type="Pfam" id="PF00432">
    <property type="entry name" value="Prenyltrans"/>
    <property type="match status" value="1"/>
</dbReference>
<sequence>MHIETELVGCRTRLAHRVLHRTGPHELICAPATSRVLETALLLFLLTAEDLAPAHADVARYYLKDALDNNPPDPLQCAFARAALGEPVPGDAVQRALASFTHFSSPRKLLSFTVLLTELTGAPPPPGPSADAFDTKYEQVWVRFQATALKTIVTPHAATPADLARLAPALAPGPPWQANNLARLLGLLALRKVPAHRPAVRRALERLADEQLPGGGLPFITGLDIFATALAGIALARTHPGNPRLTGMADALARHQNPDGGFGFTSGVTQSDTDDTAYAIEFLRTTAHRNADTLAAAERHLLALRNPDGGFPTFAHGAPSEIAMTAGAVNALAPNPAHCAVIEDAVVFLLENDTVIERSWSRNSTNAVFRTTLAYAALPADAPAVMRAGARTARARGLRHLMDTQQADGGWGHTPGDPTDPISTAYAVIALSRAPEHAPELDRALHYLSTRQQPDGGYLSRPDQAGPRPLLYDTPALADICVLLALTTPRDTKTR</sequence>
<dbReference type="InterPro" id="IPR001330">
    <property type="entry name" value="Prenyltrans"/>
</dbReference>
<evidence type="ECO:0000256" key="1">
    <source>
        <dbReference type="ARBA" id="ARBA00022737"/>
    </source>
</evidence>
<keyword evidence="1" id="KW-0677">Repeat</keyword>
<evidence type="ECO:0000313" key="4">
    <source>
        <dbReference type="Proteomes" id="UP001602123"/>
    </source>
</evidence>
<dbReference type="SUPFAM" id="SSF48239">
    <property type="entry name" value="Terpenoid cyclases/Protein prenyltransferases"/>
    <property type="match status" value="1"/>
</dbReference>
<accession>A0ABW6TQW4</accession>
<proteinExistence type="predicted"/>
<organism evidence="3 4">
    <name type="scientific">Streptomyces nondiastaticus</name>
    <dbReference type="NCBI Taxonomy" id="3154512"/>
    <lineage>
        <taxon>Bacteria</taxon>
        <taxon>Bacillati</taxon>
        <taxon>Actinomycetota</taxon>
        <taxon>Actinomycetes</taxon>
        <taxon>Kitasatosporales</taxon>
        <taxon>Streptomycetaceae</taxon>
        <taxon>Streptomyces</taxon>
    </lineage>
</organism>
<keyword evidence="4" id="KW-1185">Reference proteome</keyword>